<gene>
    <name evidence="1" type="ORF">H0486_02675</name>
</gene>
<dbReference type="Pfam" id="PF08843">
    <property type="entry name" value="AbiEii"/>
    <property type="match status" value="1"/>
</dbReference>
<dbReference type="InterPro" id="IPR014942">
    <property type="entry name" value="AbiEii"/>
</dbReference>
<evidence type="ECO:0000313" key="2">
    <source>
        <dbReference type="Proteomes" id="UP000574276"/>
    </source>
</evidence>
<dbReference type="EMBL" id="JACEGA010000001">
    <property type="protein sequence ID" value="MBB2181783.1"/>
    <property type="molecule type" value="Genomic_DNA"/>
</dbReference>
<proteinExistence type="predicted"/>
<evidence type="ECO:0000313" key="1">
    <source>
        <dbReference type="EMBL" id="MBB2181783.1"/>
    </source>
</evidence>
<name>A0A839JVV6_9FIRM</name>
<dbReference type="RefSeq" id="WP_228351538.1">
    <property type="nucleotide sequence ID" value="NZ_JACEGA010000001.1"/>
</dbReference>
<dbReference type="AlphaFoldDB" id="A0A839JVV6"/>
<dbReference type="GO" id="GO:0016740">
    <property type="term" value="F:transferase activity"/>
    <property type="evidence" value="ECO:0007669"/>
    <property type="project" value="UniProtKB-KW"/>
</dbReference>
<sequence>MISSSRQLKDKVRNISNGNSNKATTLIRNFMMERFLERVSISPYRDNFILKGGMLVASIVGVDMRATMDIDTTVKALPLNETDAQRIIEEICNIPLEDNVSFQIKSTRTIMEEFDYPGIRIMLEATLDRMRQPIKIDISTDDVITPKAVEYDYKLMFEDRTISVLTYNKETLLAEKMQTIINRGIANTRLRDFYDVYSIMNFYGEQIEKQVLCEAFSATCEKRKTIFNKDDIGSTLHLVSDDLHMEELWGQFQKSNFYVGDLEWKSVIDYVEDTMKKYLL</sequence>
<keyword evidence="1" id="KW-0808">Transferase</keyword>
<dbReference type="Proteomes" id="UP000574276">
    <property type="component" value="Unassembled WGS sequence"/>
</dbReference>
<keyword evidence="2" id="KW-1185">Reference proteome</keyword>
<organism evidence="1 2">
    <name type="scientific">Variimorphobacter saccharofermentans</name>
    <dbReference type="NCBI Taxonomy" id="2755051"/>
    <lineage>
        <taxon>Bacteria</taxon>
        <taxon>Bacillati</taxon>
        <taxon>Bacillota</taxon>
        <taxon>Clostridia</taxon>
        <taxon>Lachnospirales</taxon>
        <taxon>Lachnospiraceae</taxon>
        <taxon>Variimorphobacter</taxon>
    </lineage>
</organism>
<protein>
    <submittedName>
        <fullName evidence="1">Nucleotidyl transferase AbiEii/AbiGii toxin family protein</fullName>
    </submittedName>
</protein>
<accession>A0A839JVV6</accession>
<comment type="caution">
    <text evidence="1">The sequence shown here is derived from an EMBL/GenBank/DDBJ whole genome shotgun (WGS) entry which is preliminary data.</text>
</comment>
<reference evidence="1 2" key="1">
    <citation type="submission" date="2020-07" db="EMBL/GenBank/DDBJ databases">
        <title>Characterization and genome sequencing of isolate MD1, a novel member within the family Lachnospiraceae.</title>
        <authorList>
            <person name="Rettenmaier R."/>
            <person name="Di Bello L."/>
            <person name="Zinser C."/>
            <person name="Scheitz K."/>
            <person name="Liebl W."/>
            <person name="Zverlov V."/>
        </authorList>
    </citation>
    <scope>NUCLEOTIDE SEQUENCE [LARGE SCALE GENOMIC DNA]</scope>
    <source>
        <strain evidence="1 2">MD1</strain>
    </source>
</reference>